<dbReference type="InterPro" id="IPR036390">
    <property type="entry name" value="WH_DNA-bd_sf"/>
</dbReference>
<keyword evidence="4" id="KW-0238">DNA-binding</keyword>
<dbReference type="Pfam" id="PF00155">
    <property type="entry name" value="Aminotran_1_2"/>
    <property type="match status" value="1"/>
</dbReference>
<comment type="caution">
    <text evidence="7">The sequence shown here is derived from an EMBL/GenBank/DDBJ whole genome shotgun (WGS) entry which is preliminary data.</text>
</comment>
<dbReference type="Gene3D" id="1.10.10.10">
    <property type="entry name" value="Winged helix-like DNA-binding domain superfamily/Winged helix DNA-binding domain"/>
    <property type="match status" value="1"/>
</dbReference>
<keyword evidence="3" id="KW-0805">Transcription regulation</keyword>
<dbReference type="CDD" id="cd07377">
    <property type="entry name" value="WHTH_GntR"/>
    <property type="match status" value="1"/>
</dbReference>
<evidence type="ECO:0000256" key="4">
    <source>
        <dbReference type="ARBA" id="ARBA00023125"/>
    </source>
</evidence>
<evidence type="ECO:0000256" key="2">
    <source>
        <dbReference type="ARBA" id="ARBA00022898"/>
    </source>
</evidence>
<dbReference type="RefSeq" id="WP_119661080.1">
    <property type="nucleotide sequence ID" value="NZ_QUAL01000164.1"/>
</dbReference>
<dbReference type="PANTHER" id="PTHR46577:SF1">
    <property type="entry name" value="HTH-TYPE TRANSCRIPTIONAL REGULATORY PROTEIN GABR"/>
    <property type="match status" value="1"/>
</dbReference>
<gene>
    <name evidence="7" type="ORF">DY240_17215</name>
</gene>
<evidence type="ECO:0000256" key="3">
    <source>
        <dbReference type="ARBA" id="ARBA00023015"/>
    </source>
</evidence>
<dbReference type="OrthoDB" id="3564840at2"/>
<evidence type="ECO:0000259" key="6">
    <source>
        <dbReference type="PROSITE" id="PS50949"/>
    </source>
</evidence>
<dbReference type="AlphaFoldDB" id="A0A418KNI8"/>
<dbReference type="InterPro" id="IPR015421">
    <property type="entry name" value="PyrdxlP-dep_Trfase_major"/>
</dbReference>
<dbReference type="CDD" id="cd00609">
    <property type="entry name" value="AAT_like"/>
    <property type="match status" value="1"/>
</dbReference>
<comment type="similarity">
    <text evidence="1">In the C-terminal section; belongs to the class-I pyridoxal-phosphate-dependent aminotransferase family.</text>
</comment>
<dbReference type="Gene3D" id="3.40.640.10">
    <property type="entry name" value="Type I PLP-dependent aspartate aminotransferase-like (Major domain)"/>
    <property type="match status" value="1"/>
</dbReference>
<dbReference type="Pfam" id="PF00392">
    <property type="entry name" value="GntR"/>
    <property type="match status" value="1"/>
</dbReference>
<dbReference type="Proteomes" id="UP000284057">
    <property type="component" value="Unassembled WGS sequence"/>
</dbReference>
<keyword evidence="7" id="KW-0032">Aminotransferase</keyword>
<evidence type="ECO:0000256" key="5">
    <source>
        <dbReference type="ARBA" id="ARBA00023163"/>
    </source>
</evidence>
<keyword evidence="7" id="KW-0808">Transferase</keyword>
<dbReference type="PANTHER" id="PTHR46577">
    <property type="entry name" value="HTH-TYPE TRANSCRIPTIONAL REGULATORY PROTEIN GABR"/>
    <property type="match status" value="1"/>
</dbReference>
<evidence type="ECO:0000313" key="8">
    <source>
        <dbReference type="Proteomes" id="UP000284057"/>
    </source>
</evidence>
<dbReference type="InterPro" id="IPR015424">
    <property type="entry name" value="PyrdxlP-dep_Trfase"/>
</dbReference>
<proteinExistence type="inferred from homology"/>
<keyword evidence="2" id="KW-0663">Pyridoxal phosphate</keyword>
<dbReference type="InterPro" id="IPR000524">
    <property type="entry name" value="Tscrpt_reg_HTH_GntR"/>
</dbReference>
<dbReference type="GO" id="GO:0003700">
    <property type="term" value="F:DNA-binding transcription factor activity"/>
    <property type="evidence" value="ECO:0007669"/>
    <property type="project" value="InterPro"/>
</dbReference>
<sequence>MRGERFKAVADAIAASIRAGDLPAGSRLPTHRELARERRIALATATKVYRELAAAGLVVGEPGRGTYVRDLSGFAGLEPRRLPPEHRVADLSFNQPLAVDQGDHLRRALRRLAAEGDLAALLTQQPPGGRHADRAAVAVHLLDRGIDVPPANVLLTAGAQHGLDAVLAAIAPPGAVVAADALTYPGMNMLARTRHVELAPVRCDTTGTDPHDLERLCRRRPVVAVYLIPTLHNPLGFVLDADARQRVVGLARRHDFAIVEDATYAFLAPEAPPPLQTLAPERTFYVGSFSKNLATGLRVGYVVVPEAHLGSVTRALRTGSWGTSGITSAIAVGWLRDGTVTRLEAARRDDARRRQSVARQELAGLDYHAPSQAYSGWLRLPEDARADLAAHRLAEQGILVSTADAFATTPHTPSALRIALATPALDQLTHALGRVRETVTRL</sequence>
<keyword evidence="5" id="KW-0804">Transcription</keyword>
<organism evidence="7 8">
    <name type="scientific">Jiangella rhizosphaerae</name>
    <dbReference type="NCBI Taxonomy" id="2293569"/>
    <lineage>
        <taxon>Bacteria</taxon>
        <taxon>Bacillati</taxon>
        <taxon>Actinomycetota</taxon>
        <taxon>Actinomycetes</taxon>
        <taxon>Jiangellales</taxon>
        <taxon>Jiangellaceae</taxon>
        <taxon>Jiangella</taxon>
    </lineage>
</organism>
<evidence type="ECO:0000256" key="1">
    <source>
        <dbReference type="ARBA" id="ARBA00005384"/>
    </source>
</evidence>
<dbReference type="EMBL" id="QUAL01000164">
    <property type="protein sequence ID" value="RIQ20587.1"/>
    <property type="molecule type" value="Genomic_DNA"/>
</dbReference>
<dbReference type="GO" id="GO:0003677">
    <property type="term" value="F:DNA binding"/>
    <property type="evidence" value="ECO:0007669"/>
    <property type="project" value="UniProtKB-KW"/>
</dbReference>
<dbReference type="PROSITE" id="PS50949">
    <property type="entry name" value="HTH_GNTR"/>
    <property type="match status" value="1"/>
</dbReference>
<feature type="domain" description="HTH gntR-type" evidence="6">
    <location>
        <begin position="3"/>
        <end position="71"/>
    </location>
</feature>
<dbReference type="InterPro" id="IPR051446">
    <property type="entry name" value="HTH_trans_reg/aminotransferase"/>
</dbReference>
<reference evidence="7 8" key="1">
    <citation type="submission" date="2018-09" db="EMBL/GenBank/DDBJ databases">
        <title>Isolation, diversity and antifungal activity of actinobacteria from wheat.</title>
        <authorList>
            <person name="Han C."/>
        </authorList>
    </citation>
    <scope>NUCLEOTIDE SEQUENCE [LARGE SCALE GENOMIC DNA]</scope>
    <source>
        <strain evidence="7 8">NEAU-YY265</strain>
    </source>
</reference>
<name>A0A418KNI8_9ACTN</name>
<accession>A0A418KNI8</accession>
<dbReference type="InterPro" id="IPR036388">
    <property type="entry name" value="WH-like_DNA-bd_sf"/>
</dbReference>
<evidence type="ECO:0000313" key="7">
    <source>
        <dbReference type="EMBL" id="RIQ20587.1"/>
    </source>
</evidence>
<dbReference type="SMART" id="SM00345">
    <property type="entry name" value="HTH_GNTR"/>
    <property type="match status" value="1"/>
</dbReference>
<dbReference type="SUPFAM" id="SSF53383">
    <property type="entry name" value="PLP-dependent transferases"/>
    <property type="match status" value="1"/>
</dbReference>
<dbReference type="GO" id="GO:0008483">
    <property type="term" value="F:transaminase activity"/>
    <property type="evidence" value="ECO:0007669"/>
    <property type="project" value="UniProtKB-KW"/>
</dbReference>
<dbReference type="SUPFAM" id="SSF46785">
    <property type="entry name" value="Winged helix' DNA-binding domain"/>
    <property type="match status" value="1"/>
</dbReference>
<dbReference type="InterPro" id="IPR004839">
    <property type="entry name" value="Aminotransferase_I/II_large"/>
</dbReference>
<dbReference type="GO" id="GO:0030170">
    <property type="term" value="F:pyridoxal phosphate binding"/>
    <property type="evidence" value="ECO:0007669"/>
    <property type="project" value="InterPro"/>
</dbReference>
<protein>
    <submittedName>
        <fullName evidence="7">PLP-dependent aminotransferase family protein</fullName>
    </submittedName>
</protein>
<keyword evidence="8" id="KW-1185">Reference proteome</keyword>